<dbReference type="OrthoDB" id="3255720at2"/>
<dbReference type="RefSeq" id="WP_075726338.1">
    <property type="nucleotide sequence ID" value="NZ_CP009245.1"/>
</dbReference>
<evidence type="ECO:0000313" key="2">
    <source>
        <dbReference type="Proteomes" id="UP000185478"/>
    </source>
</evidence>
<proteinExistence type="predicted"/>
<reference evidence="1 2" key="1">
    <citation type="submission" date="2014-08" db="EMBL/GenBank/DDBJ databases">
        <title>Complete genome sequence of Corynebacterium aquilae S-613T(T) (=DSM 44791(T)), isolated from the choana of a healthy golden eagle.</title>
        <authorList>
            <person name="Ruckert C."/>
            <person name="Albersmeier A."/>
            <person name="Winkler A."/>
            <person name="Kalinowski J."/>
        </authorList>
    </citation>
    <scope>NUCLEOTIDE SEQUENCE [LARGE SCALE GENOMIC DNA]</scope>
    <source>
        <strain evidence="1 2">S-613</strain>
    </source>
</reference>
<sequence length="171" mass="18256">MTQSPTPVTPERIGEILDGEGIAYDIMGDTVIVTYPQFGIYFGCFEQALGAAGTWTGAVGPELVTVALGASNEWNLTQLTPMLGFSIVGPDAEATPTDDHAPAAEDIINFSFRRTALTGEGMSRNQLGAWIMTTIETTVACVGWLETQFPDTTTTILGGEYLPLSAMQEDK</sequence>
<protein>
    <submittedName>
        <fullName evidence="1">Uncharacterized protein</fullName>
    </submittedName>
</protein>
<dbReference type="EMBL" id="CP009245">
    <property type="protein sequence ID" value="APT84843.1"/>
    <property type="molecule type" value="Genomic_DNA"/>
</dbReference>
<gene>
    <name evidence="1" type="ORF">CAQU_06910</name>
</gene>
<dbReference type="AlphaFoldDB" id="A0A1L7CGE2"/>
<accession>A0A1L7CGE2</accession>
<evidence type="ECO:0000313" key="1">
    <source>
        <dbReference type="EMBL" id="APT84843.1"/>
    </source>
</evidence>
<dbReference type="STRING" id="1431546.CAQU_06910"/>
<name>A0A1L7CGE2_9CORY</name>
<dbReference type="Proteomes" id="UP000185478">
    <property type="component" value="Chromosome"/>
</dbReference>
<dbReference type="KEGG" id="caqu:CAQU_06910"/>
<organism evidence="1 2">
    <name type="scientific">Corynebacterium aquilae DSM 44791</name>
    <dbReference type="NCBI Taxonomy" id="1431546"/>
    <lineage>
        <taxon>Bacteria</taxon>
        <taxon>Bacillati</taxon>
        <taxon>Actinomycetota</taxon>
        <taxon>Actinomycetes</taxon>
        <taxon>Mycobacteriales</taxon>
        <taxon>Corynebacteriaceae</taxon>
        <taxon>Corynebacterium</taxon>
    </lineage>
</organism>
<keyword evidence="2" id="KW-1185">Reference proteome</keyword>